<gene>
    <name evidence="6" type="ORF">F511_39401</name>
</gene>
<dbReference type="AlphaFoldDB" id="A0A2Z7C2Q7"/>
<dbReference type="CDD" id="cd11660">
    <property type="entry name" value="SANT_TRF"/>
    <property type="match status" value="1"/>
</dbReference>
<dbReference type="SUPFAM" id="SSF46689">
    <property type="entry name" value="Homeodomain-like"/>
    <property type="match status" value="1"/>
</dbReference>
<evidence type="ECO:0000313" key="7">
    <source>
        <dbReference type="Proteomes" id="UP000250235"/>
    </source>
</evidence>
<dbReference type="InterPro" id="IPR009057">
    <property type="entry name" value="Homeodomain-like_sf"/>
</dbReference>
<dbReference type="InterPro" id="IPR001005">
    <property type="entry name" value="SANT/Myb"/>
</dbReference>
<dbReference type="EMBL" id="KV001799">
    <property type="protein sequence ID" value="KZV38555.1"/>
    <property type="molecule type" value="Genomic_DNA"/>
</dbReference>
<evidence type="ECO:0000256" key="1">
    <source>
        <dbReference type="ARBA" id="ARBA00004123"/>
    </source>
</evidence>
<evidence type="ECO:0000259" key="4">
    <source>
        <dbReference type="PROSITE" id="PS50090"/>
    </source>
</evidence>
<dbReference type="InterPro" id="IPR017930">
    <property type="entry name" value="Myb_dom"/>
</dbReference>
<evidence type="ECO:0000256" key="3">
    <source>
        <dbReference type="SAM" id="MobiDB-lite"/>
    </source>
</evidence>
<reference evidence="6 7" key="1">
    <citation type="journal article" date="2015" name="Proc. Natl. Acad. Sci. U.S.A.">
        <title>The resurrection genome of Boea hygrometrica: A blueprint for survival of dehydration.</title>
        <authorList>
            <person name="Xiao L."/>
            <person name="Yang G."/>
            <person name="Zhang L."/>
            <person name="Yang X."/>
            <person name="Zhao S."/>
            <person name="Ji Z."/>
            <person name="Zhou Q."/>
            <person name="Hu M."/>
            <person name="Wang Y."/>
            <person name="Chen M."/>
            <person name="Xu Y."/>
            <person name="Jin H."/>
            <person name="Xiao X."/>
            <person name="Hu G."/>
            <person name="Bao F."/>
            <person name="Hu Y."/>
            <person name="Wan P."/>
            <person name="Li L."/>
            <person name="Deng X."/>
            <person name="Kuang T."/>
            <person name="Xiang C."/>
            <person name="Zhu J.K."/>
            <person name="Oliver M.J."/>
            <person name="He Y."/>
        </authorList>
    </citation>
    <scope>NUCLEOTIDE SEQUENCE [LARGE SCALE GENOMIC DNA]</scope>
    <source>
        <strain evidence="7">cv. XS01</strain>
    </source>
</reference>
<dbReference type="PANTHER" id="PTHR46993:SF6">
    <property type="entry name" value="MYB TRANSCRIPTION FACTOR"/>
    <property type="match status" value="1"/>
</dbReference>
<keyword evidence="2" id="KW-0539">Nucleus</keyword>
<dbReference type="SMART" id="SM00717">
    <property type="entry name" value="SANT"/>
    <property type="match status" value="1"/>
</dbReference>
<dbReference type="PROSITE" id="PS51294">
    <property type="entry name" value="HTH_MYB"/>
    <property type="match status" value="1"/>
</dbReference>
<feature type="region of interest" description="Disordered" evidence="3">
    <location>
        <begin position="382"/>
        <end position="401"/>
    </location>
</feature>
<evidence type="ECO:0000256" key="2">
    <source>
        <dbReference type="ARBA" id="ARBA00023242"/>
    </source>
</evidence>
<feature type="domain" description="HTH myb-type" evidence="5">
    <location>
        <begin position="417"/>
        <end position="474"/>
    </location>
</feature>
<sequence>MDIDPDISNWILDFLLRQPLEDRTLNTLLRTLPLPDDKPNLKILLLLRKLDSDVSRNSISECALEVLERLEEISFQRGVEAVSDEMKQAYCSVAVECTVRYLVNGHCGEIDGKFKFFEAVKRLWRGRVGRMERLSGKGGLGSEELWDWKDEMEAAVWEDSACENVLKRSKTVNATEALRIYIKQERERMGPSFIELVAQILKDDEVLKEVLVIGRSDSIAGEHESTHYAGRNSDPGVHNNEVQKGKFRPQHMLVGSNRSRGVKIADSGSTKTGQSYRNYKLPSSAEVNRVQEALESSSLELQAVVKDPLPDALRLAESISDMAGQSKSHDPMETEHVEANLFVADGAGVVQGNGCTADNVHRPSLMERNSSARTYEWEDSIHNSQGGSEEDGVRHKLPSPKKIHVSPLNKYEVKIFKKRRKIRKWSPLEEDTLRTGVEKYGKGHWKVILTAYHDIFEDRTEVDLKDKWRNLTRY</sequence>
<dbReference type="PROSITE" id="PS50090">
    <property type="entry name" value="MYB_LIKE"/>
    <property type="match status" value="1"/>
</dbReference>
<dbReference type="Pfam" id="PF00249">
    <property type="entry name" value="Myb_DNA-binding"/>
    <property type="match status" value="1"/>
</dbReference>
<name>A0A2Z7C2Q7_9LAMI</name>
<organism evidence="6 7">
    <name type="scientific">Dorcoceras hygrometricum</name>
    <dbReference type="NCBI Taxonomy" id="472368"/>
    <lineage>
        <taxon>Eukaryota</taxon>
        <taxon>Viridiplantae</taxon>
        <taxon>Streptophyta</taxon>
        <taxon>Embryophyta</taxon>
        <taxon>Tracheophyta</taxon>
        <taxon>Spermatophyta</taxon>
        <taxon>Magnoliopsida</taxon>
        <taxon>eudicotyledons</taxon>
        <taxon>Gunneridae</taxon>
        <taxon>Pentapetalae</taxon>
        <taxon>asterids</taxon>
        <taxon>lamiids</taxon>
        <taxon>Lamiales</taxon>
        <taxon>Gesneriaceae</taxon>
        <taxon>Didymocarpoideae</taxon>
        <taxon>Trichosporeae</taxon>
        <taxon>Loxocarpinae</taxon>
        <taxon>Dorcoceras</taxon>
    </lineage>
</organism>
<dbReference type="PANTHER" id="PTHR46993">
    <property type="entry name" value="MYB TRANSCRIPTION FACTOR"/>
    <property type="match status" value="1"/>
</dbReference>
<feature type="domain" description="Myb-like" evidence="4">
    <location>
        <begin position="417"/>
        <end position="472"/>
    </location>
</feature>
<protein>
    <submittedName>
        <fullName evidence="6">Uncharacterized protein</fullName>
    </submittedName>
</protein>
<dbReference type="OrthoDB" id="608866at2759"/>
<dbReference type="Gene3D" id="1.10.246.220">
    <property type="match status" value="1"/>
</dbReference>
<comment type="subcellular location">
    <subcellularLocation>
        <location evidence="1">Nucleus</location>
    </subcellularLocation>
</comment>
<keyword evidence="7" id="KW-1185">Reference proteome</keyword>
<proteinExistence type="predicted"/>
<evidence type="ECO:0000259" key="5">
    <source>
        <dbReference type="PROSITE" id="PS51294"/>
    </source>
</evidence>
<dbReference type="Proteomes" id="UP000250235">
    <property type="component" value="Unassembled WGS sequence"/>
</dbReference>
<accession>A0A2Z7C2Q7</accession>
<evidence type="ECO:0000313" key="6">
    <source>
        <dbReference type="EMBL" id="KZV38555.1"/>
    </source>
</evidence>
<dbReference type="GO" id="GO:0005634">
    <property type="term" value="C:nucleus"/>
    <property type="evidence" value="ECO:0007669"/>
    <property type="project" value="UniProtKB-SubCell"/>
</dbReference>